<protein>
    <submittedName>
        <fullName evidence="2">Uncharacterized protein</fullName>
    </submittedName>
</protein>
<feature type="region of interest" description="Disordered" evidence="1">
    <location>
        <begin position="1"/>
        <end position="110"/>
    </location>
</feature>
<gene>
    <name evidence="2" type="ORF">ODALV1_LOCUS18402</name>
</gene>
<evidence type="ECO:0000313" key="2">
    <source>
        <dbReference type="EMBL" id="CAL8119120.1"/>
    </source>
</evidence>
<proteinExistence type="predicted"/>
<comment type="caution">
    <text evidence="2">The sequence shown here is derived from an EMBL/GenBank/DDBJ whole genome shotgun (WGS) entry which is preliminary data.</text>
</comment>
<reference evidence="2 3" key="1">
    <citation type="submission" date="2024-08" db="EMBL/GenBank/DDBJ databases">
        <authorList>
            <person name="Cucini C."/>
            <person name="Frati F."/>
        </authorList>
    </citation>
    <scope>NUCLEOTIDE SEQUENCE [LARGE SCALE GENOMIC DNA]</scope>
</reference>
<name>A0ABP1R7E1_9HEXA</name>
<organism evidence="2 3">
    <name type="scientific">Orchesella dallaii</name>
    <dbReference type="NCBI Taxonomy" id="48710"/>
    <lineage>
        <taxon>Eukaryota</taxon>
        <taxon>Metazoa</taxon>
        <taxon>Ecdysozoa</taxon>
        <taxon>Arthropoda</taxon>
        <taxon>Hexapoda</taxon>
        <taxon>Collembola</taxon>
        <taxon>Entomobryomorpha</taxon>
        <taxon>Entomobryoidea</taxon>
        <taxon>Orchesellidae</taxon>
        <taxon>Orchesellinae</taxon>
        <taxon>Orchesella</taxon>
    </lineage>
</organism>
<feature type="compositionally biased region" description="Basic and acidic residues" evidence="1">
    <location>
        <begin position="91"/>
        <end position="110"/>
    </location>
</feature>
<evidence type="ECO:0000256" key="1">
    <source>
        <dbReference type="SAM" id="MobiDB-lite"/>
    </source>
</evidence>
<feature type="compositionally biased region" description="Polar residues" evidence="1">
    <location>
        <begin position="1"/>
        <end position="20"/>
    </location>
</feature>
<evidence type="ECO:0000313" key="3">
    <source>
        <dbReference type="Proteomes" id="UP001642540"/>
    </source>
</evidence>
<sequence>MSSSAAENESVMRASTTRKSNAPIPLKAPSKIPSNTRRRVLADFNMQDDTDEEEVVVKPGKNVENGKVSGPVQQCKPKKAVLPNNSSLDEETSRSDKGSKSEVKNRPSAS</sequence>
<dbReference type="EMBL" id="CAXLJM020000058">
    <property type="protein sequence ID" value="CAL8119120.1"/>
    <property type="molecule type" value="Genomic_DNA"/>
</dbReference>
<dbReference type="Proteomes" id="UP001642540">
    <property type="component" value="Unassembled WGS sequence"/>
</dbReference>
<keyword evidence="3" id="KW-1185">Reference proteome</keyword>
<accession>A0ABP1R7E1</accession>